<keyword evidence="1" id="KW-1133">Transmembrane helix</keyword>
<organism evidence="2 3">
    <name type="scientific">Mycena citricolor</name>
    <dbReference type="NCBI Taxonomy" id="2018698"/>
    <lineage>
        <taxon>Eukaryota</taxon>
        <taxon>Fungi</taxon>
        <taxon>Dikarya</taxon>
        <taxon>Basidiomycota</taxon>
        <taxon>Agaricomycotina</taxon>
        <taxon>Agaricomycetes</taxon>
        <taxon>Agaricomycetidae</taxon>
        <taxon>Agaricales</taxon>
        <taxon>Marasmiineae</taxon>
        <taxon>Mycenaceae</taxon>
        <taxon>Mycena</taxon>
    </lineage>
</organism>
<dbReference type="EMBL" id="CAVNYO010000466">
    <property type="protein sequence ID" value="CAK5283087.1"/>
    <property type="molecule type" value="Genomic_DNA"/>
</dbReference>
<dbReference type="Proteomes" id="UP001295794">
    <property type="component" value="Unassembled WGS sequence"/>
</dbReference>
<feature type="transmembrane region" description="Helical" evidence="1">
    <location>
        <begin position="56"/>
        <end position="76"/>
    </location>
</feature>
<evidence type="ECO:0000313" key="2">
    <source>
        <dbReference type="EMBL" id="CAK5283087.1"/>
    </source>
</evidence>
<evidence type="ECO:0000313" key="3">
    <source>
        <dbReference type="Proteomes" id="UP001295794"/>
    </source>
</evidence>
<evidence type="ECO:0000256" key="1">
    <source>
        <dbReference type="SAM" id="Phobius"/>
    </source>
</evidence>
<keyword evidence="3" id="KW-1185">Reference proteome</keyword>
<name>A0AAD2HWF0_9AGAR</name>
<reference evidence="2" key="1">
    <citation type="submission" date="2023-11" db="EMBL/GenBank/DDBJ databases">
        <authorList>
            <person name="De Vega J J."/>
            <person name="De Vega J J."/>
        </authorList>
    </citation>
    <scope>NUCLEOTIDE SEQUENCE</scope>
</reference>
<dbReference type="AlphaFoldDB" id="A0AAD2HWF0"/>
<keyword evidence="1" id="KW-0812">Transmembrane</keyword>
<gene>
    <name evidence="2" type="ORF">MYCIT1_LOCUS35347</name>
</gene>
<keyword evidence="1" id="KW-0472">Membrane</keyword>
<accession>A0AAD2HWF0</accession>
<protein>
    <submittedName>
        <fullName evidence="2">Uncharacterized protein</fullName>
    </submittedName>
</protein>
<proteinExistence type="predicted"/>
<sequence length="106" mass="11618">MCASPTTSTAIFCSLRICHIPSHLLSGWCTFRFPWPPLCPFRGRSALGCVGGRVDWFLIGVSPLCGPLVLGWCFALRPMRVLRVSTSNSAPWSTHCVLSFPFFLGG</sequence>
<comment type="caution">
    <text evidence="2">The sequence shown here is derived from an EMBL/GenBank/DDBJ whole genome shotgun (WGS) entry which is preliminary data.</text>
</comment>